<comment type="caution">
    <text evidence="2">The sequence shown here is derived from an EMBL/GenBank/DDBJ whole genome shotgun (WGS) entry which is preliminary data.</text>
</comment>
<sequence>MKKIGIIIGSTRPGRKSPLIAEWFYANLSHPELNFEVIDLKDHPLPFLDEPQMPQTGIYTKQVTKAWSQTIAALDGFIFIVPQYNWGYPAVLKNALDYLYQEWQGKPACLVSFGGHGGTQVQLALRLVFQGLKMPVTAVAPQISLAPSASEAEALEVLEAYRPLLPALTTEFLRLTK</sequence>
<dbReference type="Pfam" id="PF03358">
    <property type="entry name" value="FMN_red"/>
    <property type="match status" value="1"/>
</dbReference>
<dbReference type="InterPro" id="IPR050712">
    <property type="entry name" value="NAD(P)H-dep_reductase"/>
</dbReference>
<accession>A0ABV4DR96</accession>
<dbReference type="Proteomes" id="UP001565236">
    <property type="component" value="Unassembled WGS sequence"/>
</dbReference>
<keyword evidence="2" id="KW-0560">Oxidoreductase</keyword>
<protein>
    <submittedName>
        <fullName evidence="2">NAD(P)H-dependent oxidoreductase</fullName>
        <ecNumber evidence="2">1.-.-.-</ecNumber>
    </submittedName>
</protein>
<evidence type="ECO:0000259" key="1">
    <source>
        <dbReference type="Pfam" id="PF03358"/>
    </source>
</evidence>
<dbReference type="RefSeq" id="WP_369941708.1">
    <property type="nucleotide sequence ID" value="NZ_JBCLUF010000014.1"/>
</dbReference>
<gene>
    <name evidence="2" type="ORF">AALT52_05200</name>
</gene>
<reference evidence="2 3" key="1">
    <citation type="submission" date="2024-03" db="EMBL/GenBank/DDBJ databases">
        <title>Mouse gut bacterial collection (mGBC) of GemPharmatech.</title>
        <authorList>
            <person name="He Y."/>
            <person name="Dong L."/>
            <person name="Wu D."/>
            <person name="Gao X."/>
            <person name="Lin Z."/>
        </authorList>
    </citation>
    <scope>NUCLEOTIDE SEQUENCE [LARGE SCALE GENOMIC DNA]</scope>
    <source>
        <strain evidence="2 3">15-30</strain>
    </source>
</reference>
<evidence type="ECO:0000313" key="2">
    <source>
        <dbReference type="EMBL" id="MEY8662282.1"/>
    </source>
</evidence>
<dbReference type="InterPro" id="IPR029039">
    <property type="entry name" value="Flavoprotein-like_sf"/>
</dbReference>
<dbReference type="EC" id="1.-.-.-" evidence="2"/>
<feature type="domain" description="NADPH-dependent FMN reductase-like" evidence="1">
    <location>
        <begin position="3"/>
        <end position="137"/>
    </location>
</feature>
<evidence type="ECO:0000313" key="3">
    <source>
        <dbReference type="Proteomes" id="UP001565236"/>
    </source>
</evidence>
<dbReference type="EMBL" id="JBCLUF010000014">
    <property type="protein sequence ID" value="MEY8662282.1"/>
    <property type="molecule type" value="Genomic_DNA"/>
</dbReference>
<dbReference type="GO" id="GO:0016491">
    <property type="term" value="F:oxidoreductase activity"/>
    <property type="evidence" value="ECO:0007669"/>
    <property type="project" value="UniProtKB-KW"/>
</dbReference>
<proteinExistence type="predicted"/>
<organism evidence="2 3">
    <name type="scientific">Ligilactobacillus faecis</name>
    <dbReference type="NCBI Taxonomy" id="762833"/>
    <lineage>
        <taxon>Bacteria</taxon>
        <taxon>Bacillati</taxon>
        <taxon>Bacillota</taxon>
        <taxon>Bacilli</taxon>
        <taxon>Lactobacillales</taxon>
        <taxon>Lactobacillaceae</taxon>
        <taxon>Ligilactobacillus</taxon>
    </lineage>
</organism>
<dbReference type="InterPro" id="IPR005025">
    <property type="entry name" value="FMN_Rdtase-like_dom"/>
</dbReference>
<dbReference type="SUPFAM" id="SSF52218">
    <property type="entry name" value="Flavoproteins"/>
    <property type="match status" value="1"/>
</dbReference>
<dbReference type="PANTHER" id="PTHR30543:SF21">
    <property type="entry name" value="NAD(P)H-DEPENDENT FMN REDUCTASE LOT6"/>
    <property type="match status" value="1"/>
</dbReference>
<name>A0ABV4DR96_9LACO</name>
<dbReference type="Gene3D" id="3.40.50.360">
    <property type="match status" value="1"/>
</dbReference>
<dbReference type="PANTHER" id="PTHR30543">
    <property type="entry name" value="CHROMATE REDUCTASE"/>
    <property type="match status" value="1"/>
</dbReference>
<keyword evidence="3" id="KW-1185">Reference proteome</keyword>